<feature type="transmembrane region" description="Helical" evidence="8">
    <location>
        <begin position="306"/>
        <end position="324"/>
    </location>
</feature>
<dbReference type="InterPro" id="IPR005018">
    <property type="entry name" value="DOMON_domain"/>
</dbReference>
<evidence type="ECO:0000256" key="8">
    <source>
        <dbReference type="SAM" id="Phobius"/>
    </source>
</evidence>
<evidence type="ECO:0000256" key="6">
    <source>
        <dbReference type="ARBA" id="ARBA00022989"/>
    </source>
</evidence>
<dbReference type="PROSITE" id="PS50836">
    <property type="entry name" value="DOMON"/>
    <property type="match status" value="1"/>
</dbReference>
<evidence type="ECO:0000259" key="9">
    <source>
        <dbReference type="PROSITE" id="PS50836"/>
    </source>
</evidence>
<keyword evidence="3 8" id="KW-0812">Transmembrane</keyword>
<sequence length="481" mass="53218">MPLTSISPLASKQRDNSLPTAIILPSFSLNEPPSSRPISFLFSIFYVNHICRAFSDLVATLWVVLEMANWESWVSVSRLAIGLWVGTLMLESNAFVVAGNINNVGRADNAGGGGNDAQVAELCNTDMSTFLPPPFNNLTDMACKPLWNTFVMKYSQDAENVVNIVLSILYTTGWVGMGFSKNGGMVGSSAMVGWINRKGEARIKQYYLQGYEQKQVVPDKGELPLTGIPASAVLHGARIYLAFQLKFQTRLGQQPLILAVGSAHPNTHFHLSEHDDKKSIKFDFSAGAAASASDSSSDIDQKKKNHGILGVISWGLILPVGAIIPRYFKHKDPLWYYLHLVIQFVGFILGLTTVVVGRQLYDQIGAHQPTHRGIGIFALFLSILQVLAFFLRPDKDSKIRIYWNWYHHWCGRVALFFAAVNITLGIHIGHAGSDWKIGYGFLLTIVLLSVIILEALACMRKRSDRTIIPPSFQMNPVHSAM</sequence>
<evidence type="ECO:0000256" key="3">
    <source>
        <dbReference type="ARBA" id="ARBA00022692"/>
    </source>
</evidence>
<keyword evidence="5" id="KW-0249">Electron transport</keyword>
<keyword evidence="7 8" id="KW-0472">Membrane</keyword>
<dbReference type="Gene3D" id="1.20.120.1770">
    <property type="match status" value="1"/>
</dbReference>
<feature type="domain" description="DOMON" evidence="9">
    <location>
        <begin position="148"/>
        <end position="261"/>
    </location>
</feature>
<evidence type="ECO:0000256" key="1">
    <source>
        <dbReference type="ARBA" id="ARBA00004370"/>
    </source>
</evidence>
<dbReference type="SMART" id="SM00665">
    <property type="entry name" value="B561"/>
    <property type="match status" value="1"/>
</dbReference>
<dbReference type="PANTHER" id="PTHR23130">
    <property type="entry name" value="CYTOCHROME B561 AND DOMON DOMAIN-CONTAINING PROTEIN"/>
    <property type="match status" value="1"/>
</dbReference>
<dbReference type="PROSITE" id="PS50939">
    <property type="entry name" value="CYTOCHROME_B561"/>
    <property type="match status" value="1"/>
</dbReference>
<evidence type="ECO:0000256" key="7">
    <source>
        <dbReference type="ARBA" id="ARBA00023136"/>
    </source>
</evidence>
<reference evidence="11" key="1">
    <citation type="submission" date="2020-03" db="EMBL/GenBank/DDBJ databases">
        <title>A high-quality chromosome-level genome assembly of a woody plant with both climbing and erect habits, Rhamnella rubrinervis.</title>
        <authorList>
            <person name="Lu Z."/>
            <person name="Yang Y."/>
            <person name="Zhu X."/>
            <person name="Sun Y."/>
        </authorList>
    </citation>
    <scope>NUCLEOTIDE SEQUENCE</scope>
    <source>
        <strain evidence="11">BYM</strain>
        <tissue evidence="11">Leaf</tissue>
    </source>
</reference>
<dbReference type="PANTHER" id="PTHR23130:SF115">
    <property type="entry name" value="OS01G0680900 PROTEIN"/>
    <property type="match status" value="1"/>
</dbReference>
<dbReference type="CDD" id="cd09631">
    <property type="entry name" value="DOMON_DOH"/>
    <property type="match status" value="1"/>
</dbReference>
<feature type="transmembrane region" description="Helical" evidence="8">
    <location>
        <begin position="413"/>
        <end position="431"/>
    </location>
</feature>
<dbReference type="GO" id="GO:0016020">
    <property type="term" value="C:membrane"/>
    <property type="evidence" value="ECO:0007669"/>
    <property type="project" value="UniProtKB-SubCell"/>
</dbReference>
<dbReference type="CDD" id="cd08760">
    <property type="entry name" value="Cyt_b561_FRRS1_like"/>
    <property type="match status" value="1"/>
</dbReference>
<dbReference type="InterPro" id="IPR045266">
    <property type="entry name" value="DOH_DOMON"/>
</dbReference>
<dbReference type="SUPFAM" id="SSF49344">
    <property type="entry name" value="CBD9-like"/>
    <property type="match status" value="1"/>
</dbReference>
<dbReference type="Proteomes" id="UP000796880">
    <property type="component" value="Unassembled WGS sequence"/>
</dbReference>
<evidence type="ECO:0008006" key="13">
    <source>
        <dbReference type="Google" id="ProtNLM"/>
    </source>
</evidence>
<name>A0A8K0E091_9ROSA</name>
<dbReference type="AlphaFoldDB" id="A0A8K0E091"/>
<organism evidence="11 12">
    <name type="scientific">Rhamnella rubrinervis</name>
    <dbReference type="NCBI Taxonomy" id="2594499"/>
    <lineage>
        <taxon>Eukaryota</taxon>
        <taxon>Viridiplantae</taxon>
        <taxon>Streptophyta</taxon>
        <taxon>Embryophyta</taxon>
        <taxon>Tracheophyta</taxon>
        <taxon>Spermatophyta</taxon>
        <taxon>Magnoliopsida</taxon>
        <taxon>eudicotyledons</taxon>
        <taxon>Gunneridae</taxon>
        <taxon>Pentapetalae</taxon>
        <taxon>rosids</taxon>
        <taxon>fabids</taxon>
        <taxon>Rosales</taxon>
        <taxon>Rhamnaceae</taxon>
        <taxon>rhamnoid group</taxon>
        <taxon>Rhamneae</taxon>
        <taxon>Rhamnella</taxon>
    </lineage>
</organism>
<dbReference type="SMART" id="SM00664">
    <property type="entry name" value="DoH"/>
    <property type="match status" value="1"/>
</dbReference>
<proteinExistence type="predicted"/>
<evidence type="ECO:0000256" key="2">
    <source>
        <dbReference type="ARBA" id="ARBA00022448"/>
    </source>
</evidence>
<comment type="caution">
    <text evidence="11">The sequence shown here is derived from an EMBL/GenBank/DDBJ whole genome shotgun (WGS) entry which is preliminary data.</text>
</comment>
<dbReference type="InterPro" id="IPR006593">
    <property type="entry name" value="Cyt_b561/ferric_Rdtase_TM"/>
</dbReference>
<keyword evidence="12" id="KW-1185">Reference proteome</keyword>
<dbReference type="Pfam" id="PF03188">
    <property type="entry name" value="Cytochrom_B561"/>
    <property type="match status" value="1"/>
</dbReference>
<dbReference type="Pfam" id="PF03351">
    <property type="entry name" value="DOMON"/>
    <property type="match status" value="1"/>
</dbReference>
<feature type="domain" description="Cytochrome b561" evidence="10">
    <location>
        <begin position="265"/>
        <end position="462"/>
    </location>
</feature>
<keyword evidence="4" id="KW-0732">Signal</keyword>
<dbReference type="EMBL" id="VOIH02000008">
    <property type="protein sequence ID" value="KAF3439866.1"/>
    <property type="molecule type" value="Genomic_DNA"/>
</dbReference>
<feature type="transmembrane region" description="Helical" evidence="8">
    <location>
        <begin position="437"/>
        <end position="457"/>
    </location>
</feature>
<dbReference type="OrthoDB" id="19261at2759"/>
<keyword evidence="2" id="KW-0813">Transport</keyword>
<evidence type="ECO:0000256" key="4">
    <source>
        <dbReference type="ARBA" id="ARBA00022729"/>
    </source>
</evidence>
<evidence type="ECO:0000256" key="5">
    <source>
        <dbReference type="ARBA" id="ARBA00022982"/>
    </source>
</evidence>
<protein>
    <recommendedName>
        <fullName evidence="13">Cytochrome b561 and DOMON domain-containing protein</fullName>
    </recommendedName>
</protein>
<evidence type="ECO:0000259" key="10">
    <source>
        <dbReference type="PROSITE" id="PS50939"/>
    </source>
</evidence>
<evidence type="ECO:0000313" key="11">
    <source>
        <dbReference type="EMBL" id="KAF3439866.1"/>
    </source>
</evidence>
<feature type="transmembrane region" description="Helical" evidence="8">
    <location>
        <begin position="373"/>
        <end position="392"/>
    </location>
</feature>
<evidence type="ECO:0000313" key="12">
    <source>
        <dbReference type="Proteomes" id="UP000796880"/>
    </source>
</evidence>
<comment type="subcellular location">
    <subcellularLocation>
        <location evidence="1">Membrane</location>
    </subcellularLocation>
</comment>
<accession>A0A8K0E091</accession>
<feature type="transmembrane region" description="Helical" evidence="8">
    <location>
        <begin position="336"/>
        <end position="361"/>
    </location>
</feature>
<keyword evidence="6 8" id="KW-1133">Transmembrane helix</keyword>
<gene>
    <name evidence="11" type="ORF">FNV43_RR18144</name>
</gene>